<reference evidence="2" key="1">
    <citation type="journal article" date="2014" name="Int. J. Syst. Evol. Microbiol.">
        <title>Complete genome sequence of Corynebacterium casei LMG S-19264T (=DSM 44701T), isolated from a smear-ripened cheese.</title>
        <authorList>
            <consortium name="US DOE Joint Genome Institute (JGI-PGF)"/>
            <person name="Walter F."/>
            <person name="Albersmeier A."/>
            <person name="Kalinowski J."/>
            <person name="Ruckert C."/>
        </authorList>
    </citation>
    <scope>NUCLEOTIDE SEQUENCE</scope>
    <source>
        <strain evidence="2">JCM 3090</strain>
    </source>
</reference>
<organism evidence="2 3">
    <name type="scientific">Pilimelia anulata</name>
    <dbReference type="NCBI Taxonomy" id="53371"/>
    <lineage>
        <taxon>Bacteria</taxon>
        <taxon>Bacillati</taxon>
        <taxon>Actinomycetota</taxon>
        <taxon>Actinomycetes</taxon>
        <taxon>Micromonosporales</taxon>
        <taxon>Micromonosporaceae</taxon>
        <taxon>Pilimelia</taxon>
    </lineage>
</organism>
<dbReference type="RefSeq" id="WP_189171475.1">
    <property type="nucleotide sequence ID" value="NZ_BMQB01000009.1"/>
</dbReference>
<dbReference type="AlphaFoldDB" id="A0A8J3FC10"/>
<name>A0A8J3FC10_9ACTN</name>
<evidence type="ECO:0000313" key="2">
    <source>
        <dbReference type="EMBL" id="GGK03854.1"/>
    </source>
</evidence>
<feature type="region of interest" description="Disordered" evidence="1">
    <location>
        <begin position="38"/>
        <end position="61"/>
    </location>
</feature>
<comment type="caution">
    <text evidence="2">The sequence shown here is derived from an EMBL/GenBank/DDBJ whole genome shotgun (WGS) entry which is preliminary data.</text>
</comment>
<proteinExistence type="predicted"/>
<dbReference type="Proteomes" id="UP000649739">
    <property type="component" value="Unassembled WGS sequence"/>
</dbReference>
<reference evidence="2" key="2">
    <citation type="submission" date="2020-09" db="EMBL/GenBank/DDBJ databases">
        <authorList>
            <person name="Sun Q."/>
            <person name="Ohkuma M."/>
        </authorList>
    </citation>
    <scope>NUCLEOTIDE SEQUENCE</scope>
    <source>
        <strain evidence="2">JCM 3090</strain>
    </source>
</reference>
<dbReference type="EMBL" id="BMQB01000009">
    <property type="protein sequence ID" value="GGK03854.1"/>
    <property type="molecule type" value="Genomic_DNA"/>
</dbReference>
<accession>A0A8J3FC10</accession>
<evidence type="ECO:0000313" key="3">
    <source>
        <dbReference type="Proteomes" id="UP000649739"/>
    </source>
</evidence>
<protein>
    <submittedName>
        <fullName evidence="2">Uncharacterized protein</fullName>
    </submittedName>
</protein>
<gene>
    <name evidence="2" type="ORF">GCM10010123_37260</name>
</gene>
<evidence type="ECO:0000256" key="1">
    <source>
        <dbReference type="SAM" id="MobiDB-lite"/>
    </source>
</evidence>
<sequence>MGRAERYAALALSRAGRHSEVAEVIALLRWPLSGWPSARGPGRSAPRSPPPSSPCAGVDAANSAGDYRRALDLALRVERPERTPPAMHSRYLLNVARAQTCDWRSADAVGTLLRAEQVAPEALAHQTVARMIVGELLPRRNRHRLPGLAPLAARLRVAA</sequence>
<keyword evidence="3" id="KW-1185">Reference proteome</keyword>